<reference evidence="8 9" key="1">
    <citation type="submission" date="2019-03" db="EMBL/GenBank/DDBJ databases">
        <title>Genomic Encyclopedia of Type Strains, Phase IV (KMG-IV): sequencing the most valuable type-strain genomes for metagenomic binning, comparative biology and taxonomic classification.</title>
        <authorList>
            <person name="Goeker M."/>
        </authorList>
    </citation>
    <scope>NUCLEOTIDE SEQUENCE [LARGE SCALE GENOMIC DNA]</scope>
    <source>
        <strain evidence="8 9">DSM 25287</strain>
    </source>
</reference>
<comment type="similarity">
    <text evidence="3">Belongs to the methyl-accepting chemotaxis (MCP) protein family.</text>
</comment>
<dbReference type="SMART" id="SM00283">
    <property type="entry name" value="MA"/>
    <property type="match status" value="1"/>
</dbReference>
<comment type="subcellular location">
    <subcellularLocation>
        <location evidence="1">Membrane</location>
    </subcellularLocation>
</comment>
<evidence type="ECO:0000313" key="9">
    <source>
        <dbReference type="Proteomes" id="UP000295765"/>
    </source>
</evidence>
<dbReference type="InterPro" id="IPR047347">
    <property type="entry name" value="YvaQ-like_sensor"/>
</dbReference>
<dbReference type="CDD" id="cd19411">
    <property type="entry name" value="MCP2201-like_sensor"/>
    <property type="match status" value="1"/>
</dbReference>
<dbReference type="PROSITE" id="PS50111">
    <property type="entry name" value="CHEMOTAXIS_TRANSDUC_2"/>
    <property type="match status" value="1"/>
</dbReference>
<feature type="domain" description="HAMP" evidence="7">
    <location>
        <begin position="312"/>
        <end position="364"/>
    </location>
</feature>
<evidence type="ECO:0000259" key="6">
    <source>
        <dbReference type="PROSITE" id="PS50111"/>
    </source>
</evidence>
<accession>A0A4R2LQS3</accession>
<proteinExistence type="inferred from homology"/>
<evidence type="ECO:0000256" key="4">
    <source>
        <dbReference type="PROSITE-ProRule" id="PRU00284"/>
    </source>
</evidence>
<dbReference type="PANTHER" id="PTHR32089">
    <property type="entry name" value="METHYL-ACCEPTING CHEMOTAXIS PROTEIN MCPB"/>
    <property type="match status" value="1"/>
</dbReference>
<name>A0A4R2LQS3_9GAMM</name>
<dbReference type="Pfam" id="PF00015">
    <property type="entry name" value="MCPsignal"/>
    <property type="match status" value="1"/>
</dbReference>
<evidence type="ECO:0000256" key="2">
    <source>
        <dbReference type="ARBA" id="ARBA00023224"/>
    </source>
</evidence>
<comment type="caution">
    <text evidence="8">The sequence shown here is derived from an EMBL/GenBank/DDBJ whole genome shotgun (WGS) entry which is preliminary data.</text>
</comment>
<dbReference type="SUPFAM" id="SSF58104">
    <property type="entry name" value="Methyl-accepting chemotaxis protein (MCP) signaling domain"/>
    <property type="match status" value="1"/>
</dbReference>
<gene>
    <name evidence="8" type="ORF">EV699_10625</name>
</gene>
<dbReference type="SMART" id="SM00304">
    <property type="entry name" value="HAMP"/>
    <property type="match status" value="3"/>
</dbReference>
<organism evidence="8 9">
    <name type="scientific">Plasticicumulans lactativorans</name>
    <dbReference type="NCBI Taxonomy" id="1133106"/>
    <lineage>
        <taxon>Bacteria</taxon>
        <taxon>Pseudomonadati</taxon>
        <taxon>Pseudomonadota</taxon>
        <taxon>Gammaproteobacteria</taxon>
        <taxon>Candidatus Competibacteraceae</taxon>
        <taxon>Plasticicumulans</taxon>
    </lineage>
</organism>
<dbReference type="CDD" id="cd06225">
    <property type="entry name" value="HAMP"/>
    <property type="match status" value="1"/>
</dbReference>
<sequence length="627" mass="66549">MLRQTRIGTRLACGFAAVLALLVLMTGFALIELDKMEGIIGHVVEGNVKKMQLNGSMRNAVNLMEVEVRHATQLAYQGDVDEVRKRQESIEAQRAAYDQAWQALVQMPTGSQGAQLRLRIDAARAKARAPTDRLIELALLGKMDSSLEVLNERLTPALYEWRDALGENMRLQDVNNREDYAAATSDYHTTLVILLALAGVSVALGAALAWAVTRSITQPLAQVAGVLEAVEQGDLTREAEVAGRDELTQVAERLNLAIGAQRRSLDAIENANREVQAAAAARAESERREAAAQRAQMEAERAEAEAGRRRAEELQHKVDTLLEVVEAASRGDLTRSIAVDGDDAIGQIARGLGRFFEDLRGSLREIGATAGTLAAASEEMGAVSTQLTAAAGHTADDARQVSASAGQANARVEAVAAATEEMSASIREIARSTAEASSVSEEAVRLAEHATAMVSRLGESSQRIGEVVKLISSIAEQTNLLALNATIEAARAGEAGKGFAVVAGEVKELAKGTAQATDEIGQRVSGIQDDTQGAVAAIDRIFEIIRRISDIQTSIAGAVEEQNAVSNDIAGNLGHTVSATGEIAHGVDRVAQTATGTLHGSSDVRQAATQLAEMAAQLQQLVNRFRV</sequence>
<dbReference type="SUPFAM" id="SSF158472">
    <property type="entry name" value="HAMP domain-like"/>
    <property type="match status" value="1"/>
</dbReference>
<evidence type="ECO:0000313" key="8">
    <source>
        <dbReference type="EMBL" id="TCO81931.1"/>
    </source>
</evidence>
<dbReference type="GO" id="GO:0007165">
    <property type="term" value="P:signal transduction"/>
    <property type="evidence" value="ECO:0007669"/>
    <property type="project" value="UniProtKB-KW"/>
</dbReference>
<dbReference type="GO" id="GO:0006935">
    <property type="term" value="P:chemotaxis"/>
    <property type="evidence" value="ECO:0007669"/>
    <property type="project" value="UniProtKB-ARBA"/>
</dbReference>
<dbReference type="Gene3D" id="6.10.340.10">
    <property type="match status" value="1"/>
</dbReference>
<dbReference type="EMBL" id="SLWY01000006">
    <property type="protein sequence ID" value="TCO81931.1"/>
    <property type="molecule type" value="Genomic_DNA"/>
</dbReference>
<feature type="region of interest" description="Disordered" evidence="5">
    <location>
        <begin position="290"/>
        <end position="311"/>
    </location>
</feature>
<feature type="domain" description="HAMP" evidence="7">
    <location>
        <begin position="214"/>
        <end position="266"/>
    </location>
</feature>
<evidence type="ECO:0000256" key="1">
    <source>
        <dbReference type="ARBA" id="ARBA00004370"/>
    </source>
</evidence>
<protein>
    <submittedName>
        <fullName evidence="8">Methyl-accepting chemotaxis protein</fullName>
    </submittedName>
</protein>
<dbReference type="InterPro" id="IPR003660">
    <property type="entry name" value="HAMP_dom"/>
</dbReference>
<dbReference type="AlphaFoldDB" id="A0A4R2LQS3"/>
<dbReference type="OrthoDB" id="2489132at2"/>
<dbReference type="Proteomes" id="UP000295765">
    <property type="component" value="Unassembled WGS sequence"/>
</dbReference>
<evidence type="ECO:0000256" key="3">
    <source>
        <dbReference type="ARBA" id="ARBA00029447"/>
    </source>
</evidence>
<evidence type="ECO:0000256" key="5">
    <source>
        <dbReference type="SAM" id="MobiDB-lite"/>
    </source>
</evidence>
<evidence type="ECO:0000259" key="7">
    <source>
        <dbReference type="PROSITE" id="PS50885"/>
    </source>
</evidence>
<feature type="domain" description="Methyl-accepting transducer" evidence="6">
    <location>
        <begin position="383"/>
        <end position="598"/>
    </location>
</feature>
<dbReference type="PROSITE" id="PS50885">
    <property type="entry name" value="HAMP"/>
    <property type="match status" value="2"/>
</dbReference>
<dbReference type="Pfam" id="PF00672">
    <property type="entry name" value="HAMP"/>
    <property type="match status" value="2"/>
</dbReference>
<dbReference type="InterPro" id="IPR004089">
    <property type="entry name" value="MCPsignal_dom"/>
</dbReference>
<dbReference type="InterPro" id="IPR024478">
    <property type="entry name" value="HlyB_4HB_MCP"/>
</dbReference>
<dbReference type="Gene3D" id="1.10.287.950">
    <property type="entry name" value="Methyl-accepting chemotaxis protein"/>
    <property type="match status" value="1"/>
</dbReference>
<dbReference type="Pfam" id="PF12729">
    <property type="entry name" value="4HB_MCP_1"/>
    <property type="match status" value="1"/>
</dbReference>
<dbReference type="GO" id="GO:0016020">
    <property type="term" value="C:membrane"/>
    <property type="evidence" value="ECO:0007669"/>
    <property type="project" value="UniProtKB-SubCell"/>
</dbReference>
<keyword evidence="2 4" id="KW-0807">Transducer</keyword>
<dbReference type="PANTHER" id="PTHR32089:SF112">
    <property type="entry name" value="LYSOZYME-LIKE PROTEIN-RELATED"/>
    <property type="match status" value="1"/>
</dbReference>
<dbReference type="RefSeq" id="WP_132539992.1">
    <property type="nucleotide sequence ID" value="NZ_SLWY01000006.1"/>
</dbReference>
<keyword evidence="9" id="KW-1185">Reference proteome</keyword>